<dbReference type="OrthoDB" id="1939210at2759"/>
<protein>
    <recommendedName>
        <fullName evidence="1">F-box domain-containing protein</fullName>
    </recommendedName>
</protein>
<accession>A0A835H8W7</accession>
<dbReference type="Proteomes" id="UP000631114">
    <property type="component" value="Unassembled WGS sequence"/>
</dbReference>
<feature type="domain" description="F-box" evidence="1">
    <location>
        <begin position="5"/>
        <end position="44"/>
    </location>
</feature>
<dbReference type="InterPro" id="IPR050796">
    <property type="entry name" value="SCF_F-box_component"/>
</dbReference>
<dbReference type="Gene3D" id="1.20.1280.50">
    <property type="match status" value="1"/>
</dbReference>
<dbReference type="SMART" id="SM00256">
    <property type="entry name" value="FBOX"/>
    <property type="match status" value="1"/>
</dbReference>
<dbReference type="EMBL" id="JADFTS010000008">
    <property type="protein sequence ID" value="KAF9593867.1"/>
    <property type="molecule type" value="Genomic_DNA"/>
</dbReference>
<evidence type="ECO:0000313" key="2">
    <source>
        <dbReference type="EMBL" id="KAF9593867.1"/>
    </source>
</evidence>
<name>A0A835H8W7_9MAGN</name>
<dbReference type="AlphaFoldDB" id="A0A835H8W7"/>
<dbReference type="InterPro" id="IPR001810">
    <property type="entry name" value="F-box_dom"/>
</dbReference>
<dbReference type="InterPro" id="IPR036047">
    <property type="entry name" value="F-box-like_dom_sf"/>
</dbReference>
<dbReference type="PANTHER" id="PTHR31672:SF13">
    <property type="entry name" value="F-BOX PROTEIN CPR30-LIKE"/>
    <property type="match status" value="1"/>
</dbReference>
<reference evidence="2 3" key="1">
    <citation type="submission" date="2020-10" db="EMBL/GenBank/DDBJ databases">
        <title>The Coptis chinensis genome and diversification of protoberbering-type alkaloids.</title>
        <authorList>
            <person name="Wang B."/>
            <person name="Shu S."/>
            <person name="Song C."/>
            <person name="Liu Y."/>
        </authorList>
    </citation>
    <scope>NUCLEOTIDE SEQUENCE [LARGE SCALE GENOMIC DNA]</scope>
    <source>
        <strain evidence="2">HL-2020</strain>
        <tissue evidence="2">Leaf</tissue>
    </source>
</reference>
<dbReference type="Pfam" id="PF00646">
    <property type="entry name" value="F-box"/>
    <property type="match status" value="1"/>
</dbReference>
<dbReference type="PANTHER" id="PTHR31672">
    <property type="entry name" value="BNACNNG10540D PROTEIN"/>
    <property type="match status" value="1"/>
</dbReference>
<evidence type="ECO:0000313" key="3">
    <source>
        <dbReference type="Proteomes" id="UP000631114"/>
    </source>
</evidence>
<organism evidence="2 3">
    <name type="scientific">Coptis chinensis</name>
    <dbReference type="NCBI Taxonomy" id="261450"/>
    <lineage>
        <taxon>Eukaryota</taxon>
        <taxon>Viridiplantae</taxon>
        <taxon>Streptophyta</taxon>
        <taxon>Embryophyta</taxon>
        <taxon>Tracheophyta</taxon>
        <taxon>Spermatophyta</taxon>
        <taxon>Magnoliopsida</taxon>
        <taxon>Ranunculales</taxon>
        <taxon>Ranunculaceae</taxon>
        <taxon>Coptidoideae</taxon>
        <taxon>Coptis</taxon>
    </lineage>
</organism>
<evidence type="ECO:0000259" key="1">
    <source>
        <dbReference type="SMART" id="SM00256"/>
    </source>
</evidence>
<proteinExistence type="predicted"/>
<dbReference type="SUPFAM" id="SSF81383">
    <property type="entry name" value="F-box domain"/>
    <property type="match status" value="1"/>
</dbReference>
<gene>
    <name evidence="2" type="ORF">IFM89_025658</name>
</gene>
<comment type="caution">
    <text evidence="2">The sequence shown here is derived from an EMBL/GenBank/DDBJ whole genome shotgun (WGS) entry which is preliminary data.</text>
</comment>
<keyword evidence="3" id="KW-1185">Reference proteome</keyword>
<sequence>MVIYFSKDIMFEILVKVPAKDLLRAKVVCKLWHSIISDPNFVNSQLAHSRSQPPEIILKIYSSDYFEVIFEMFTITTQKHGIMQVEKICDMKFPPLQFPCTESTVKASCNGLLLIFHGKHPFETLYVYNPVTRQYVALPSMTEPLDMSCNPPRCYYSWTLFYKTTLLENMLCLERFIRGALCLLLVTRSGADIKIPIHAVPILHLIPN</sequence>